<dbReference type="KEGG" id="pfaa:MM59RIKEN_11350"/>
<dbReference type="AlphaFoldDB" id="A0A810QDC4"/>
<gene>
    <name evidence="2" type="ORF">MM59RIKEN_11350</name>
</gene>
<keyword evidence="1" id="KW-1133">Transmembrane helix</keyword>
<dbReference type="Pfam" id="PF06196">
    <property type="entry name" value="DUF997"/>
    <property type="match status" value="1"/>
</dbReference>
<keyword evidence="1" id="KW-0472">Membrane</keyword>
<dbReference type="RefSeq" id="WP_187028001.1">
    <property type="nucleotide sequence ID" value="NZ_AP023420.1"/>
</dbReference>
<sequence>MKKLSREELEKELRKEAQGTWILTIVCALIHIVPAFLLNGNGQQMFHMPQWFVVSVFGSGIVAIIGIIILTKNFADFDYDEEAAEE</sequence>
<dbReference type="Proteomes" id="UP000679848">
    <property type="component" value="Chromosome"/>
</dbReference>
<accession>A0A810QDC4</accession>
<keyword evidence="1" id="KW-0812">Transmembrane</keyword>
<evidence type="ECO:0000313" key="3">
    <source>
        <dbReference type="Proteomes" id="UP000679848"/>
    </source>
</evidence>
<name>A0A810QDC4_9FIRM</name>
<protein>
    <recommendedName>
        <fullName evidence="4">DUF997 family protein</fullName>
    </recommendedName>
</protein>
<organism evidence="2 3">
    <name type="scientific">Pusillibacter faecalis</name>
    <dbReference type="NCBI Taxonomy" id="2714358"/>
    <lineage>
        <taxon>Bacteria</taxon>
        <taxon>Bacillati</taxon>
        <taxon>Bacillota</taxon>
        <taxon>Clostridia</taxon>
        <taxon>Eubacteriales</taxon>
        <taxon>Oscillospiraceae</taxon>
        <taxon>Pusillibacter</taxon>
    </lineage>
</organism>
<reference evidence="2" key="1">
    <citation type="submission" date="2020-09" db="EMBL/GenBank/DDBJ databases">
        <title>New species isolated from human feces.</title>
        <authorList>
            <person name="Kitahara M."/>
            <person name="Shigeno Y."/>
            <person name="Shime M."/>
            <person name="Matsumoto Y."/>
            <person name="Nakamura S."/>
            <person name="Motooka D."/>
            <person name="Fukuoka S."/>
            <person name="Nishikawa H."/>
            <person name="Benno Y."/>
        </authorList>
    </citation>
    <scope>NUCLEOTIDE SEQUENCE</scope>
    <source>
        <strain evidence="2">MM59</strain>
    </source>
</reference>
<feature type="transmembrane region" description="Helical" evidence="1">
    <location>
        <begin position="21"/>
        <end position="38"/>
    </location>
</feature>
<keyword evidence="3" id="KW-1185">Reference proteome</keyword>
<evidence type="ECO:0000256" key="1">
    <source>
        <dbReference type="SAM" id="Phobius"/>
    </source>
</evidence>
<dbReference type="InterPro" id="IPR010398">
    <property type="entry name" value="DUF997"/>
</dbReference>
<evidence type="ECO:0000313" key="2">
    <source>
        <dbReference type="EMBL" id="BCK83816.1"/>
    </source>
</evidence>
<evidence type="ECO:0008006" key="4">
    <source>
        <dbReference type="Google" id="ProtNLM"/>
    </source>
</evidence>
<feature type="transmembrane region" description="Helical" evidence="1">
    <location>
        <begin position="50"/>
        <end position="70"/>
    </location>
</feature>
<proteinExistence type="predicted"/>
<dbReference type="EMBL" id="AP023420">
    <property type="protein sequence ID" value="BCK83816.1"/>
    <property type="molecule type" value="Genomic_DNA"/>
</dbReference>